<name>A0A2S6IIM5_9FLAO</name>
<dbReference type="Proteomes" id="UP000239002">
    <property type="component" value="Unassembled WGS sequence"/>
</dbReference>
<proteinExistence type="predicted"/>
<evidence type="ECO:0000313" key="3">
    <source>
        <dbReference type="Proteomes" id="UP000239002"/>
    </source>
</evidence>
<dbReference type="OrthoDB" id="1143772at2"/>
<keyword evidence="1" id="KW-0732">Signal</keyword>
<accession>A0A2S6IIM5</accession>
<feature type="chain" id="PRO_5015701717" description="Carboxypeptidase family protein" evidence="1">
    <location>
        <begin position="21"/>
        <end position="236"/>
    </location>
</feature>
<dbReference type="GO" id="GO:0005506">
    <property type="term" value="F:iron ion binding"/>
    <property type="evidence" value="ECO:0007669"/>
    <property type="project" value="InterPro"/>
</dbReference>
<dbReference type="SUPFAM" id="SSF49482">
    <property type="entry name" value="Aromatic compound dioxygenase"/>
    <property type="match status" value="1"/>
</dbReference>
<organism evidence="2 3">
    <name type="scientific">Nonlabens xylanidelens</name>
    <dbReference type="NCBI Taxonomy" id="191564"/>
    <lineage>
        <taxon>Bacteria</taxon>
        <taxon>Pseudomonadati</taxon>
        <taxon>Bacteroidota</taxon>
        <taxon>Flavobacteriia</taxon>
        <taxon>Flavobacteriales</taxon>
        <taxon>Flavobacteriaceae</taxon>
        <taxon>Nonlabens</taxon>
    </lineage>
</organism>
<dbReference type="InterPro" id="IPR015889">
    <property type="entry name" value="Intradiol_dOase_core"/>
</dbReference>
<evidence type="ECO:0008006" key="4">
    <source>
        <dbReference type="Google" id="ProtNLM"/>
    </source>
</evidence>
<evidence type="ECO:0000256" key="1">
    <source>
        <dbReference type="SAM" id="SignalP"/>
    </source>
</evidence>
<dbReference type="Gene3D" id="2.60.130.10">
    <property type="entry name" value="Aromatic compound dioxygenase"/>
    <property type="match status" value="1"/>
</dbReference>
<dbReference type="AlphaFoldDB" id="A0A2S6IIM5"/>
<comment type="caution">
    <text evidence="2">The sequence shown here is derived from an EMBL/GenBank/DDBJ whole genome shotgun (WGS) entry which is preliminary data.</text>
</comment>
<sequence length="236" mass="26962">MKKLLFLLLPILLISCEARLDDDKRAFFKTRIVDSSGLPLVNASVEVTTYRSYDFFSINGQNLTKTSEPDRDFLLGKGTTDENGAVSFTMLFDTAYRYYVHIKGVDDSSKILAVASDSFNQDLTLDIPSITMTDMANVELEFINTSGTTTVYDVTINYFAIYCDELYENNSFVRDENCEFEDEIIDLVNQTTDDGLFEFRAFYPSVIDVNYRDAAGNEVNEQFTINNPTERYEINY</sequence>
<dbReference type="RefSeq" id="WP_104515966.1">
    <property type="nucleotide sequence ID" value="NZ_MQVW01000002.1"/>
</dbReference>
<protein>
    <recommendedName>
        <fullName evidence="4">Carboxypeptidase family protein</fullName>
    </recommendedName>
</protein>
<feature type="signal peptide" evidence="1">
    <location>
        <begin position="1"/>
        <end position="20"/>
    </location>
</feature>
<keyword evidence="3" id="KW-1185">Reference proteome</keyword>
<dbReference type="EMBL" id="PTJE01000005">
    <property type="protein sequence ID" value="PPK94069.1"/>
    <property type="molecule type" value="Genomic_DNA"/>
</dbReference>
<dbReference type="PROSITE" id="PS51257">
    <property type="entry name" value="PROKAR_LIPOPROTEIN"/>
    <property type="match status" value="1"/>
</dbReference>
<dbReference type="GO" id="GO:0016702">
    <property type="term" value="F:oxidoreductase activity, acting on single donors with incorporation of molecular oxygen, incorporation of two atoms of oxygen"/>
    <property type="evidence" value="ECO:0007669"/>
    <property type="project" value="InterPro"/>
</dbReference>
<evidence type="ECO:0000313" key="2">
    <source>
        <dbReference type="EMBL" id="PPK94069.1"/>
    </source>
</evidence>
<gene>
    <name evidence="2" type="ORF">LY01_02291</name>
</gene>
<reference evidence="2 3" key="1">
    <citation type="submission" date="2018-02" db="EMBL/GenBank/DDBJ databases">
        <title>Genomic Encyclopedia of Archaeal and Bacterial Type Strains, Phase II (KMG-II): from individual species to whole genera.</title>
        <authorList>
            <person name="Goeker M."/>
        </authorList>
    </citation>
    <scope>NUCLEOTIDE SEQUENCE [LARGE SCALE GENOMIC DNA]</scope>
    <source>
        <strain evidence="2 3">DSM 16809</strain>
    </source>
</reference>